<keyword evidence="4" id="KW-0963">Cytoplasm</keyword>
<comment type="cofactor">
    <cofactor evidence="1 4">
        <name>a divalent metal cation</name>
        <dbReference type="ChEBI" id="CHEBI:60240"/>
    </cofactor>
</comment>
<dbReference type="Gene3D" id="3.90.950.10">
    <property type="match status" value="1"/>
</dbReference>
<dbReference type="CDD" id="cd00555">
    <property type="entry name" value="Maf"/>
    <property type="match status" value="1"/>
</dbReference>
<comment type="subcellular location">
    <subcellularLocation>
        <location evidence="4">Cytoplasm</location>
    </subcellularLocation>
</comment>
<evidence type="ECO:0000313" key="5">
    <source>
        <dbReference type="EMBL" id="MBC3539691.1"/>
    </source>
</evidence>
<comment type="similarity">
    <text evidence="4">Belongs to the Maf family. YhdE subfamily.</text>
</comment>
<dbReference type="HAMAP" id="MF_00528">
    <property type="entry name" value="Maf"/>
    <property type="match status" value="1"/>
</dbReference>
<dbReference type="InterPro" id="IPR003697">
    <property type="entry name" value="Maf-like"/>
</dbReference>
<evidence type="ECO:0000256" key="1">
    <source>
        <dbReference type="ARBA" id="ARBA00001968"/>
    </source>
</evidence>
<dbReference type="Proteomes" id="UP000659698">
    <property type="component" value="Unassembled WGS sequence"/>
</dbReference>
<dbReference type="PIRSF" id="PIRSF006305">
    <property type="entry name" value="Maf"/>
    <property type="match status" value="1"/>
</dbReference>
<keyword evidence="2 4" id="KW-0378">Hydrolase</keyword>
<keyword evidence="6" id="KW-1185">Reference proteome</keyword>
<dbReference type="RefSeq" id="WP_186635881.1">
    <property type="nucleotide sequence ID" value="NZ_JACOAF010000021.1"/>
</dbReference>
<organism evidence="5 6">
    <name type="scientific">Rufibacter sediminis</name>
    <dbReference type="NCBI Taxonomy" id="2762756"/>
    <lineage>
        <taxon>Bacteria</taxon>
        <taxon>Pseudomonadati</taxon>
        <taxon>Bacteroidota</taxon>
        <taxon>Cytophagia</taxon>
        <taxon>Cytophagales</taxon>
        <taxon>Hymenobacteraceae</taxon>
        <taxon>Rufibacter</taxon>
    </lineage>
</organism>
<evidence type="ECO:0000256" key="4">
    <source>
        <dbReference type="HAMAP-Rule" id="MF_00528"/>
    </source>
</evidence>
<name>A0ABR6VSY0_9BACT</name>
<dbReference type="SUPFAM" id="SSF52972">
    <property type="entry name" value="ITPase-like"/>
    <property type="match status" value="1"/>
</dbReference>
<comment type="caution">
    <text evidence="4">Lacks conserved residue(s) required for the propagation of feature annotation.</text>
</comment>
<protein>
    <recommendedName>
        <fullName evidence="4">dTTP/UTP pyrophosphatase</fullName>
        <shortName evidence="4">dTTPase/UTPase</shortName>
        <ecNumber evidence="4">3.6.1.9</ecNumber>
    </recommendedName>
    <alternativeName>
        <fullName evidence="4">Nucleoside triphosphate pyrophosphatase</fullName>
    </alternativeName>
    <alternativeName>
        <fullName evidence="4">Nucleotide pyrophosphatase</fullName>
        <shortName evidence="4">Nucleotide PPase</shortName>
    </alternativeName>
</protein>
<accession>A0ABR6VSY0</accession>
<evidence type="ECO:0000313" key="6">
    <source>
        <dbReference type="Proteomes" id="UP000659698"/>
    </source>
</evidence>
<feature type="site" description="Important for substrate specificity" evidence="4">
    <location>
        <position position="157"/>
    </location>
</feature>
<dbReference type="EMBL" id="JACOAF010000021">
    <property type="protein sequence ID" value="MBC3539691.1"/>
    <property type="molecule type" value="Genomic_DNA"/>
</dbReference>
<dbReference type="Pfam" id="PF02545">
    <property type="entry name" value="Maf"/>
    <property type="match status" value="1"/>
</dbReference>
<dbReference type="EC" id="3.6.1.9" evidence="4"/>
<keyword evidence="3 4" id="KW-0546">Nucleotide metabolism</keyword>
<dbReference type="PANTHER" id="PTHR43213">
    <property type="entry name" value="BIFUNCTIONAL DTTP/UTP PYROPHOSPHATASE/METHYLTRANSFERASE PROTEIN-RELATED"/>
    <property type="match status" value="1"/>
</dbReference>
<feature type="site" description="Important for substrate specificity" evidence="4">
    <location>
        <position position="75"/>
    </location>
</feature>
<comment type="catalytic activity">
    <reaction evidence="4">
        <text>dTTP + H2O = dTMP + diphosphate + H(+)</text>
        <dbReference type="Rhea" id="RHEA:28534"/>
        <dbReference type="ChEBI" id="CHEBI:15377"/>
        <dbReference type="ChEBI" id="CHEBI:15378"/>
        <dbReference type="ChEBI" id="CHEBI:33019"/>
        <dbReference type="ChEBI" id="CHEBI:37568"/>
        <dbReference type="ChEBI" id="CHEBI:63528"/>
        <dbReference type="EC" id="3.6.1.9"/>
    </reaction>
</comment>
<feature type="active site" description="Proton acceptor" evidence="4">
    <location>
        <position position="74"/>
    </location>
</feature>
<comment type="catalytic activity">
    <reaction evidence="4">
        <text>UTP + H2O = UMP + diphosphate + H(+)</text>
        <dbReference type="Rhea" id="RHEA:29395"/>
        <dbReference type="ChEBI" id="CHEBI:15377"/>
        <dbReference type="ChEBI" id="CHEBI:15378"/>
        <dbReference type="ChEBI" id="CHEBI:33019"/>
        <dbReference type="ChEBI" id="CHEBI:46398"/>
        <dbReference type="ChEBI" id="CHEBI:57865"/>
        <dbReference type="EC" id="3.6.1.9"/>
    </reaction>
</comment>
<reference evidence="5 6" key="1">
    <citation type="journal article" date="2019" name="Int. J. Syst. Evol. Microbiol.">
        <title>Rufibacter sediminis sp. nov., isolated from freshwater lake sediment.</title>
        <authorList>
            <person name="Qu J.H."/>
            <person name="Zhang L.J."/>
            <person name="Fu Y.H."/>
            <person name="Li H.F."/>
        </authorList>
    </citation>
    <scope>NUCLEOTIDE SEQUENCE [LARGE SCALE GENOMIC DNA]</scope>
    <source>
        <strain evidence="5 6">H-1</strain>
    </source>
</reference>
<comment type="function">
    <text evidence="4">Nucleoside triphosphate pyrophosphatase that hydrolyzes dTTP and UTP. May have a dual role in cell division arrest and in preventing the incorporation of modified nucleotides into cellular nucleic acids.</text>
</comment>
<evidence type="ECO:0000256" key="2">
    <source>
        <dbReference type="ARBA" id="ARBA00022801"/>
    </source>
</evidence>
<dbReference type="InterPro" id="IPR029001">
    <property type="entry name" value="ITPase-like_fam"/>
</dbReference>
<feature type="site" description="Important for substrate specificity" evidence="4">
    <location>
        <position position="16"/>
    </location>
</feature>
<sequence length="190" mass="21740">MNLTSKKYILASGSPRRKELLTNLGLTFEVRVKEVDENYPAELARAEVAEYLAAHKASFYQEELQPEEVIITADTIVCLDDTILNKPYDHAQATRMLTMLSGRSHEVYTGVCLLSQDKSVVFHDVTTVHFRDLTRDEIDFYINHYKPFDKAGSYGAQDWLGLVGIERIEGSYFNVMGLPVHRLYEELLVF</sequence>
<evidence type="ECO:0000256" key="3">
    <source>
        <dbReference type="ARBA" id="ARBA00023080"/>
    </source>
</evidence>
<dbReference type="PANTHER" id="PTHR43213:SF5">
    <property type="entry name" value="BIFUNCTIONAL DTTP_UTP PYROPHOSPHATASE_METHYLTRANSFERASE PROTEIN-RELATED"/>
    <property type="match status" value="1"/>
</dbReference>
<comment type="caution">
    <text evidence="5">The sequence shown here is derived from an EMBL/GenBank/DDBJ whole genome shotgun (WGS) entry which is preliminary data.</text>
</comment>
<gene>
    <name evidence="5" type="primary">maf</name>
    <name evidence="5" type="ORF">H7U12_08350</name>
</gene>
<proteinExistence type="inferred from homology"/>
<dbReference type="NCBIfam" id="TIGR00172">
    <property type="entry name" value="maf"/>
    <property type="match status" value="1"/>
</dbReference>